<comment type="similarity">
    <text evidence="2 7">Belongs to the TGF-beta family.</text>
</comment>
<sequence>MRPLWLCWALWVLPLAGPGVAMTGEQLLGSLLRQLQLSEVPVPDRVDMEELVIPAQVRAQYVALLRRSHGDRSRGKRFSHSFREVAGRFLASEAALHRHGRLSPRSAWARVTVEWLRVRDDGSNRTSLIDSRWGSRGRLCLPLAAGPLARHRTPLGVSGLRWNGDNVGTYLRMKSQGDCDPDAPVTEGTRCCRQEMYIDLQGMKWAENWVLEPPGFLAYECVGTCQQPPEALAVKWPFLGPRQCIASETASLPMIVSIKEGGRTRPQVVSLPNMRVQKCSCASDGALVPRRLQP</sequence>
<dbReference type="InterPro" id="IPR015615">
    <property type="entry name" value="TGF-beta-rel"/>
</dbReference>
<dbReference type="PROSITE" id="PS51362">
    <property type="entry name" value="TGF_BETA_2"/>
    <property type="match status" value="1"/>
</dbReference>
<dbReference type="GO" id="GO:0009948">
    <property type="term" value="P:anterior/posterior axis specification"/>
    <property type="evidence" value="ECO:0007669"/>
    <property type="project" value="TreeGrafter"/>
</dbReference>
<evidence type="ECO:0000256" key="7">
    <source>
        <dbReference type="RuleBase" id="RU000354"/>
    </source>
</evidence>
<dbReference type="AlphaFoldDB" id="A0A2K6QYL9"/>
<dbReference type="Proteomes" id="UP000233200">
    <property type="component" value="Unplaced"/>
</dbReference>
<feature type="domain" description="TGF-beta family profile" evidence="9">
    <location>
        <begin position="172"/>
        <end position="282"/>
    </location>
</feature>
<gene>
    <name evidence="10" type="primary">LEFTY2</name>
</gene>
<dbReference type="GO" id="GO:0008083">
    <property type="term" value="F:growth factor activity"/>
    <property type="evidence" value="ECO:0007669"/>
    <property type="project" value="UniProtKB-KW"/>
</dbReference>
<dbReference type="InterPro" id="IPR017948">
    <property type="entry name" value="TGFb_CS"/>
</dbReference>
<dbReference type="GO" id="GO:0005615">
    <property type="term" value="C:extracellular space"/>
    <property type="evidence" value="ECO:0007669"/>
    <property type="project" value="TreeGrafter"/>
</dbReference>
<comment type="subcellular location">
    <subcellularLocation>
        <location evidence="1">Secreted</location>
    </subcellularLocation>
</comment>
<reference evidence="10" key="2">
    <citation type="submission" date="2025-09" db="UniProtKB">
        <authorList>
            <consortium name="Ensembl"/>
        </authorList>
    </citation>
    <scope>IDENTIFICATION</scope>
</reference>
<organism evidence="10 11">
    <name type="scientific">Rhinopithecus roxellana</name>
    <name type="common">Golden snub-nosed monkey</name>
    <name type="synonym">Pygathrix roxellana</name>
    <dbReference type="NCBI Taxonomy" id="61622"/>
    <lineage>
        <taxon>Eukaryota</taxon>
        <taxon>Metazoa</taxon>
        <taxon>Chordata</taxon>
        <taxon>Craniata</taxon>
        <taxon>Vertebrata</taxon>
        <taxon>Euteleostomi</taxon>
        <taxon>Mammalia</taxon>
        <taxon>Eutheria</taxon>
        <taxon>Euarchontoglires</taxon>
        <taxon>Primates</taxon>
        <taxon>Haplorrhini</taxon>
        <taxon>Catarrhini</taxon>
        <taxon>Cercopithecidae</taxon>
        <taxon>Colobinae</taxon>
        <taxon>Rhinopithecus</taxon>
    </lineage>
</organism>
<dbReference type="Ensembl" id="ENSRROT00000058329.1">
    <property type="protein sequence ID" value="ENSRROP00000033887.1"/>
    <property type="gene ID" value="ENSRROG00000040509.1"/>
</dbReference>
<keyword evidence="8" id="KW-0732">Signal</keyword>
<feature type="signal peptide" evidence="8">
    <location>
        <begin position="1"/>
        <end position="21"/>
    </location>
</feature>
<evidence type="ECO:0000256" key="4">
    <source>
        <dbReference type="ARBA" id="ARBA00023030"/>
    </source>
</evidence>
<dbReference type="PROSITE" id="PS00250">
    <property type="entry name" value="TGF_BETA_1"/>
    <property type="match status" value="1"/>
</dbReference>
<dbReference type="PANTHER" id="PTHR11848:SF226">
    <property type="entry name" value="LEFT-RIGHT DETERMINATION FACTOR"/>
    <property type="match status" value="1"/>
</dbReference>
<proteinExistence type="inferred from homology"/>
<feature type="chain" id="PRO_5014434960" evidence="8">
    <location>
        <begin position="22"/>
        <end position="294"/>
    </location>
</feature>
<dbReference type="InterPro" id="IPR003942">
    <property type="entry name" value="LRDF"/>
</dbReference>
<dbReference type="FunFam" id="2.10.90.10:FF:000028">
    <property type="entry name" value="Left-right determination factor"/>
    <property type="match status" value="1"/>
</dbReference>
<evidence type="ECO:0000313" key="11">
    <source>
        <dbReference type="Proteomes" id="UP000233200"/>
    </source>
</evidence>
<dbReference type="SMART" id="SM00204">
    <property type="entry name" value="TGFB"/>
    <property type="match status" value="1"/>
</dbReference>
<keyword evidence="5" id="KW-1015">Disulfide bond</keyword>
<evidence type="ECO:0000259" key="9">
    <source>
        <dbReference type="PROSITE" id="PS51362"/>
    </source>
</evidence>
<protein>
    <submittedName>
        <fullName evidence="10">Left-right determination factor 2</fullName>
    </submittedName>
</protein>
<keyword evidence="11" id="KW-1185">Reference proteome</keyword>
<reference evidence="10" key="1">
    <citation type="submission" date="2025-08" db="UniProtKB">
        <authorList>
            <consortium name="Ensembl"/>
        </authorList>
    </citation>
    <scope>IDENTIFICATION</scope>
</reference>
<dbReference type="GO" id="GO:0005125">
    <property type="term" value="F:cytokine activity"/>
    <property type="evidence" value="ECO:0007669"/>
    <property type="project" value="TreeGrafter"/>
</dbReference>
<evidence type="ECO:0000313" key="10">
    <source>
        <dbReference type="Ensembl" id="ENSRROP00000033887.1"/>
    </source>
</evidence>
<evidence type="ECO:0000256" key="6">
    <source>
        <dbReference type="ARBA" id="ARBA00023180"/>
    </source>
</evidence>
<accession>A0A2K6QYL9</accession>
<evidence type="ECO:0000256" key="1">
    <source>
        <dbReference type="ARBA" id="ARBA00004613"/>
    </source>
</evidence>
<dbReference type="PANTHER" id="PTHR11848">
    <property type="entry name" value="TGF-BETA FAMILY"/>
    <property type="match status" value="1"/>
</dbReference>
<evidence type="ECO:0000256" key="5">
    <source>
        <dbReference type="ARBA" id="ARBA00023157"/>
    </source>
</evidence>
<keyword evidence="6" id="KW-0325">Glycoprotein</keyword>
<keyword evidence="3" id="KW-0964">Secreted</keyword>
<dbReference type="Gene3D" id="2.10.90.10">
    <property type="entry name" value="Cystine-knot cytokines"/>
    <property type="match status" value="1"/>
</dbReference>
<dbReference type="InterPro" id="IPR029034">
    <property type="entry name" value="Cystine-knot_cytokine"/>
</dbReference>
<dbReference type="GO" id="GO:0005160">
    <property type="term" value="F:transforming growth factor beta receptor binding"/>
    <property type="evidence" value="ECO:0007669"/>
    <property type="project" value="InterPro"/>
</dbReference>
<dbReference type="Pfam" id="PF00019">
    <property type="entry name" value="TGF_beta"/>
    <property type="match status" value="1"/>
</dbReference>
<dbReference type="InterPro" id="IPR001839">
    <property type="entry name" value="TGF-b_C"/>
</dbReference>
<keyword evidence="4 7" id="KW-0339">Growth factor</keyword>
<dbReference type="SUPFAM" id="SSF57501">
    <property type="entry name" value="Cystine-knot cytokines"/>
    <property type="match status" value="1"/>
</dbReference>
<dbReference type="GeneTree" id="ENSGT00390000010056"/>
<dbReference type="PRINTS" id="PR01427">
    <property type="entry name" value="TGFBETA4"/>
</dbReference>
<evidence type="ECO:0000256" key="3">
    <source>
        <dbReference type="ARBA" id="ARBA00022525"/>
    </source>
</evidence>
<dbReference type="CDD" id="cd13758">
    <property type="entry name" value="TGF_beta_LEFTY1_2"/>
    <property type="match status" value="1"/>
</dbReference>
<evidence type="ECO:0000256" key="2">
    <source>
        <dbReference type="ARBA" id="ARBA00006656"/>
    </source>
</evidence>
<name>A0A2K6QYL9_RHIRO</name>
<evidence type="ECO:0000256" key="8">
    <source>
        <dbReference type="SAM" id="SignalP"/>
    </source>
</evidence>